<accession>A0AA38UK77</accession>
<proteinExistence type="predicted"/>
<evidence type="ECO:0000313" key="2">
    <source>
        <dbReference type="EMBL" id="KAJ3844410.1"/>
    </source>
</evidence>
<comment type="caution">
    <text evidence="2">The sequence shown here is derived from an EMBL/GenBank/DDBJ whole genome shotgun (WGS) entry which is preliminary data.</text>
</comment>
<evidence type="ECO:0008006" key="4">
    <source>
        <dbReference type="Google" id="ProtNLM"/>
    </source>
</evidence>
<organism evidence="2 3">
    <name type="scientific">Lentinula raphanica</name>
    <dbReference type="NCBI Taxonomy" id="153919"/>
    <lineage>
        <taxon>Eukaryota</taxon>
        <taxon>Fungi</taxon>
        <taxon>Dikarya</taxon>
        <taxon>Basidiomycota</taxon>
        <taxon>Agaricomycotina</taxon>
        <taxon>Agaricomycetes</taxon>
        <taxon>Agaricomycetidae</taxon>
        <taxon>Agaricales</taxon>
        <taxon>Marasmiineae</taxon>
        <taxon>Omphalotaceae</taxon>
        <taxon>Lentinula</taxon>
    </lineage>
</organism>
<feature type="compositionally biased region" description="Polar residues" evidence="1">
    <location>
        <begin position="1"/>
        <end position="13"/>
    </location>
</feature>
<gene>
    <name evidence="2" type="ORF">F5878DRAFT_720674</name>
</gene>
<evidence type="ECO:0000313" key="3">
    <source>
        <dbReference type="Proteomes" id="UP001163846"/>
    </source>
</evidence>
<dbReference type="Proteomes" id="UP001163846">
    <property type="component" value="Unassembled WGS sequence"/>
</dbReference>
<feature type="region of interest" description="Disordered" evidence="1">
    <location>
        <begin position="1"/>
        <end position="20"/>
    </location>
</feature>
<sequence>MPVITTTTSQGSPDTDPVKPQVESANLPDELPNELLAKIFHAGVDLDRDEEQPRSLITYCGVNSRWRAVCHQYPELWTDIRIPLIHCMRSQAAFERAEVWLERSKSHLIDVTITVVEAMQTMATDDDSNEAAYNTIIMLETHIPRMRRFNFWSESPSRAFSFTTISYDRLFRYYDAPQLTDLCLKFGFPPVTINDNRHVMLMTNPARAPFFKSAPQLRHQTLRGIDLQFPLTGLRSLDLFDIIPARWNLHYLSTASPSLEELRLLWLYPVRDPVIFASWPSEYPFLALRSLIVSFIPYWNNLDHSISALALMSCPNLEFLEIRGPFVPDPVTSFFDPALLTQLHTLCLRDIEFVEPSPFGVDWHALTFYLALTSVQHLQLINTPLEPLFPERLTKQKRLLRSRSLDLRGIRKGPELLELGPFSSENATSDPRVASSRTYWPKLTAITLDTTHAKDIVCLCELTAERPEIKTVYLSQFAKRLLASSVAIPRGDREDRASHQWDLSMEKESWVRRWPTTFKRDDIDPVAWLEKRVEVKEYHAKKETF</sequence>
<evidence type="ECO:0000256" key="1">
    <source>
        <dbReference type="SAM" id="MobiDB-lite"/>
    </source>
</evidence>
<keyword evidence="3" id="KW-1185">Reference proteome</keyword>
<dbReference type="AlphaFoldDB" id="A0AA38UK77"/>
<protein>
    <recommendedName>
        <fullName evidence="4">F-box domain-containing protein</fullName>
    </recommendedName>
</protein>
<dbReference type="SUPFAM" id="SSF52047">
    <property type="entry name" value="RNI-like"/>
    <property type="match status" value="1"/>
</dbReference>
<dbReference type="InterPro" id="IPR032675">
    <property type="entry name" value="LRR_dom_sf"/>
</dbReference>
<reference evidence="2" key="1">
    <citation type="submission" date="2022-08" db="EMBL/GenBank/DDBJ databases">
        <authorList>
            <consortium name="DOE Joint Genome Institute"/>
            <person name="Min B."/>
            <person name="Riley R."/>
            <person name="Sierra-Patev S."/>
            <person name="Naranjo-Ortiz M."/>
            <person name="Looney B."/>
            <person name="Konkel Z."/>
            <person name="Slot J.C."/>
            <person name="Sakamoto Y."/>
            <person name="Steenwyk J.L."/>
            <person name="Rokas A."/>
            <person name="Carro J."/>
            <person name="Camarero S."/>
            <person name="Ferreira P."/>
            <person name="Molpeceres G."/>
            <person name="Ruiz-Duenas F.J."/>
            <person name="Serrano A."/>
            <person name="Henrissat B."/>
            <person name="Drula E."/>
            <person name="Hughes K.W."/>
            <person name="Mata J.L."/>
            <person name="Ishikawa N.K."/>
            <person name="Vargas-Isla R."/>
            <person name="Ushijima S."/>
            <person name="Smith C.A."/>
            <person name="Ahrendt S."/>
            <person name="Andreopoulos W."/>
            <person name="He G."/>
            <person name="Labutti K."/>
            <person name="Lipzen A."/>
            <person name="Ng V."/>
            <person name="Sandor L."/>
            <person name="Barry K."/>
            <person name="Martinez A.T."/>
            <person name="Xiao Y."/>
            <person name="Gibbons J.G."/>
            <person name="Terashima K."/>
            <person name="Hibbett D.S."/>
            <person name="Grigoriev I.V."/>
        </authorList>
    </citation>
    <scope>NUCLEOTIDE SEQUENCE</scope>
    <source>
        <strain evidence="2">TFB9207</strain>
    </source>
</reference>
<dbReference type="Gene3D" id="1.20.1280.50">
    <property type="match status" value="1"/>
</dbReference>
<dbReference type="EMBL" id="MU805953">
    <property type="protein sequence ID" value="KAJ3844410.1"/>
    <property type="molecule type" value="Genomic_DNA"/>
</dbReference>
<dbReference type="Gene3D" id="3.80.10.10">
    <property type="entry name" value="Ribonuclease Inhibitor"/>
    <property type="match status" value="1"/>
</dbReference>
<name>A0AA38UK77_9AGAR</name>